<dbReference type="AlphaFoldDB" id="A0A6J0BL99"/>
<gene>
    <name evidence="2 3 4 5" type="primary">LOC107221045</name>
</gene>
<dbReference type="GO" id="GO:0017171">
    <property type="term" value="F:serine hydrolase activity"/>
    <property type="evidence" value="ECO:0007669"/>
    <property type="project" value="TreeGrafter"/>
</dbReference>
<protein>
    <submittedName>
        <fullName evidence="2 3">Uncharacterized protein LOC107221045</fullName>
    </submittedName>
</protein>
<keyword evidence="1" id="KW-1185">Reference proteome</keyword>
<accession>A0A6J0BL99</accession>
<evidence type="ECO:0000313" key="5">
    <source>
        <dbReference type="RefSeq" id="XP_046600165.1"/>
    </source>
</evidence>
<evidence type="ECO:0000313" key="3">
    <source>
        <dbReference type="RefSeq" id="XP_015515385.1"/>
    </source>
</evidence>
<evidence type="ECO:0000313" key="1">
    <source>
        <dbReference type="Proteomes" id="UP000829291"/>
    </source>
</evidence>
<evidence type="ECO:0000313" key="4">
    <source>
        <dbReference type="RefSeq" id="XP_046600164.1"/>
    </source>
</evidence>
<dbReference type="OrthoDB" id="77878at2759"/>
<dbReference type="RefSeq" id="XP_046600164.1">
    <property type="nucleotide sequence ID" value="XM_046744208.1"/>
</dbReference>
<organism evidence="1 3">
    <name type="scientific">Neodiprion lecontei</name>
    <name type="common">Redheaded pine sawfly</name>
    <dbReference type="NCBI Taxonomy" id="441921"/>
    <lineage>
        <taxon>Eukaryota</taxon>
        <taxon>Metazoa</taxon>
        <taxon>Ecdysozoa</taxon>
        <taxon>Arthropoda</taxon>
        <taxon>Hexapoda</taxon>
        <taxon>Insecta</taxon>
        <taxon>Pterygota</taxon>
        <taxon>Neoptera</taxon>
        <taxon>Endopterygota</taxon>
        <taxon>Hymenoptera</taxon>
        <taxon>Tenthredinoidea</taxon>
        <taxon>Diprionidae</taxon>
        <taxon>Diprioninae</taxon>
        <taxon>Neodiprion</taxon>
    </lineage>
</organism>
<sequence>MTAIRVALSVFGRTSAQFHTRVRLLQDNQRLVASIFTHRLLSTHHISKNIELISQDNNVGTQSSNFQLNLPEGRPLLVILSWLLSKRKHIMKFANFYMEQGFDVVTVSISPWQLIWPVKGSRLVAADLLAFLEQNQNYRQVLLHGFSVGGYMWGETLDLIINNRQKYDPVIERIVGQIWDSAADISEISIGTPLAVFPNNAMLQGVMKKYLEYHLATFHKQATQYYIRSSQLFHTNLVHAPALFLVSKTDPVGALKCNQRVKDSWDSLGIETYMKIFETSPHVGHFHKHPKEYVTELYTFLDKLGLIRNEEKIRARM</sequence>
<name>A0A6J0BL99_NEOLC</name>
<dbReference type="RefSeq" id="XP_015515384.1">
    <property type="nucleotide sequence ID" value="XM_015659898.1"/>
</dbReference>
<dbReference type="RefSeq" id="XP_046600165.1">
    <property type="nucleotide sequence ID" value="XM_046744209.1"/>
</dbReference>
<dbReference type="GeneID" id="107221045"/>
<dbReference type="KEGG" id="nlo:107221045"/>
<dbReference type="RefSeq" id="XP_015515385.1">
    <property type="nucleotide sequence ID" value="XM_015659899.1"/>
</dbReference>
<dbReference type="SUPFAM" id="SSF53474">
    <property type="entry name" value="alpha/beta-Hydrolases"/>
    <property type="match status" value="1"/>
</dbReference>
<dbReference type="Proteomes" id="UP000829291">
    <property type="component" value="Chromosome 6"/>
</dbReference>
<dbReference type="PANTHER" id="PTHR20908">
    <property type="entry name" value="LD15586P"/>
    <property type="match status" value="1"/>
</dbReference>
<dbReference type="Pfam" id="PF05705">
    <property type="entry name" value="DUF829"/>
    <property type="match status" value="1"/>
</dbReference>
<dbReference type="InterPro" id="IPR029058">
    <property type="entry name" value="AB_hydrolase_fold"/>
</dbReference>
<evidence type="ECO:0000313" key="2">
    <source>
        <dbReference type="RefSeq" id="XP_015515384.1"/>
    </source>
</evidence>
<proteinExistence type="predicted"/>
<dbReference type="Gene3D" id="3.40.50.1820">
    <property type="entry name" value="alpha/beta hydrolase"/>
    <property type="match status" value="1"/>
</dbReference>
<dbReference type="InterPro" id="IPR008547">
    <property type="entry name" value="DUF829_TMEM53"/>
</dbReference>
<dbReference type="PANTHER" id="PTHR20908:SF1">
    <property type="entry name" value="LD15586P"/>
    <property type="match status" value="1"/>
</dbReference>
<reference evidence="2 3" key="1">
    <citation type="submission" date="2025-04" db="UniProtKB">
        <authorList>
            <consortium name="RefSeq"/>
        </authorList>
    </citation>
    <scope>IDENTIFICATION</scope>
    <source>
        <tissue evidence="4 5">Thorax and Abdomen</tissue>
        <tissue evidence="2 3">Whole body</tissue>
    </source>
</reference>